<dbReference type="InterPro" id="IPR024420">
    <property type="entry name" value="TRAPP_III_complex_Trs85"/>
</dbReference>
<evidence type="ECO:0000256" key="1">
    <source>
        <dbReference type="SAM" id="MobiDB-lite"/>
    </source>
</evidence>
<evidence type="ECO:0000313" key="2">
    <source>
        <dbReference type="EMBL" id="KAA8905013.1"/>
    </source>
</evidence>
<keyword evidence="3" id="KW-1185">Reference proteome</keyword>
<evidence type="ECO:0008006" key="4">
    <source>
        <dbReference type="Google" id="ProtNLM"/>
    </source>
</evidence>
<dbReference type="Proteomes" id="UP000761534">
    <property type="component" value="Unassembled WGS sequence"/>
</dbReference>
<dbReference type="Pfam" id="PF12739">
    <property type="entry name" value="TRAPPC-Trs85"/>
    <property type="match status" value="1"/>
</dbReference>
<gene>
    <name evidence="2" type="ORF">TRICI_005341</name>
</gene>
<reference evidence="2" key="1">
    <citation type="journal article" date="2019" name="G3 (Bethesda)">
        <title>Genome Assemblies of Two Rare Opportunistic Yeast Pathogens: Diutina rugosa (syn. Candida rugosa) and Trichomonascus ciferrii (syn. Candida ciferrii).</title>
        <authorList>
            <person name="Mixao V."/>
            <person name="Saus E."/>
            <person name="Hansen A.P."/>
            <person name="Lass-Florl C."/>
            <person name="Gabaldon T."/>
        </authorList>
    </citation>
    <scope>NUCLEOTIDE SEQUENCE</scope>
    <source>
        <strain evidence="2">CBS 4856</strain>
    </source>
</reference>
<dbReference type="OrthoDB" id="203724at2759"/>
<protein>
    <recommendedName>
        <fullName evidence="4">Trafficking protein particle complex III-specific subunit 85</fullName>
    </recommendedName>
</protein>
<feature type="region of interest" description="Disordered" evidence="1">
    <location>
        <begin position="82"/>
        <end position="121"/>
    </location>
</feature>
<sequence length="644" mass="72212">MTGERSACSIPTKCKQIISRSFCPTITVTPSLDTEELCRDIGFSGLLELIQPFGNQISGRVTIRDSQSLSVSFDDFAVRFSRPPSETEQIEVPELPMPSSPAFKSPSSTASSRFTPTLSNDSMSMMQNTPSASNKNVIPHQLFNIEEMESRLADEIKESEKKPEDMHNSKQKLYLDFITDLLSSPPVTPFETFGHPVAGVIAISSKNQDPIETLSTLYKQSHDPSIPDYINKDYLRYYVLIHDEKNDDISKSVALFEKMKRNFGLHCHMIRLNRPKEQEADDSNKMHEEDTNALRIFTRELITQSVIPFMERCIATWNDQVASTRRGITGRFFSASRKYFASSTKATSSILSSANTGSFPFSLPGTPTSSASTSPSPTPPAAQPHYNRGSGGGITYAYLTPEAQLRKLADFAFMLRDYKFAYMTYDMLKKDFHNEKAWAYLAGVQEMAAVSYLMYTSTDNQQTPSYIRLQRASGPSIDVLEPLLDSATYTYISRCSLPTYALRCIVLCSELLCSSTSPSAVSGFATRWILKALNEKLVGRLAYAMLMERVSGAYSVYDELVPKGSHSTRRRKAAFWMLLAAREWTDAEQYTQSEFCLDQSDVIYSDFTWAKDPTGLLDRLRRTNQRSSVTQNLSGLNISTSNDP</sequence>
<accession>A0A642UZS0</accession>
<comment type="caution">
    <text evidence="2">The sequence shown here is derived from an EMBL/GenBank/DDBJ whole genome shotgun (WGS) entry which is preliminary data.</text>
</comment>
<name>A0A642UZS0_9ASCO</name>
<feature type="region of interest" description="Disordered" evidence="1">
    <location>
        <begin position="362"/>
        <end position="388"/>
    </location>
</feature>
<dbReference type="PANTHER" id="PTHR12975:SF6">
    <property type="entry name" value="TRAFFICKING PROTEIN PARTICLE COMPLEX SUBUNIT 8"/>
    <property type="match status" value="1"/>
</dbReference>
<dbReference type="GO" id="GO:1990072">
    <property type="term" value="C:TRAPPIII protein complex"/>
    <property type="evidence" value="ECO:0007669"/>
    <property type="project" value="TreeGrafter"/>
</dbReference>
<dbReference type="PANTHER" id="PTHR12975">
    <property type="entry name" value="TRANSPORT PROTEIN TRAPP"/>
    <property type="match status" value="1"/>
</dbReference>
<dbReference type="AlphaFoldDB" id="A0A642UZS0"/>
<feature type="compositionally biased region" description="Low complexity" evidence="1">
    <location>
        <begin position="366"/>
        <end position="375"/>
    </location>
</feature>
<evidence type="ECO:0000313" key="3">
    <source>
        <dbReference type="Proteomes" id="UP000761534"/>
    </source>
</evidence>
<proteinExistence type="predicted"/>
<feature type="compositionally biased region" description="Polar residues" evidence="1">
    <location>
        <begin position="105"/>
        <end position="121"/>
    </location>
</feature>
<dbReference type="EMBL" id="SWFS01000420">
    <property type="protein sequence ID" value="KAA8905013.1"/>
    <property type="molecule type" value="Genomic_DNA"/>
</dbReference>
<organism evidence="2 3">
    <name type="scientific">Trichomonascus ciferrii</name>
    <dbReference type="NCBI Taxonomy" id="44093"/>
    <lineage>
        <taxon>Eukaryota</taxon>
        <taxon>Fungi</taxon>
        <taxon>Dikarya</taxon>
        <taxon>Ascomycota</taxon>
        <taxon>Saccharomycotina</taxon>
        <taxon>Dipodascomycetes</taxon>
        <taxon>Dipodascales</taxon>
        <taxon>Trichomonascaceae</taxon>
        <taxon>Trichomonascus</taxon>
        <taxon>Trichomonascus ciferrii complex</taxon>
    </lineage>
</organism>
<dbReference type="VEuPathDB" id="FungiDB:TRICI_005341"/>